<sequence>MAAAEVEVMVVDDKGGDNVDLLGVGVNISFTHDLADRLEPLKRILPVYLAAPIPLLPTSLSPSTAVTTSDSATTPTPTVPYSLLYSISKWTRTEEGAAALAADSLNPRSYEMVSLLAGSTTSPDRKFPPHKAEINDPLADTRREIDDRRTVVTLINALLSIGGSGTATWYATGAAGWQNEWRALFSLTLALLVAIAEGVLFVLWNSRRSKAKGNRGRLLRNPRTQGVDVKIKVE</sequence>
<evidence type="ECO:0000313" key="2">
    <source>
        <dbReference type="Proteomes" id="UP000886501"/>
    </source>
</evidence>
<gene>
    <name evidence="1" type="ORF">BDM02DRAFT_3114750</name>
</gene>
<reference evidence="1" key="1">
    <citation type="submission" date="2019-10" db="EMBL/GenBank/DDBJ databases">
        <authorList>
            <consortium name="DOE Joint Genome Institute"/>
            <person name="Kuo A."/>
            <person name="Miyauchi S."/>
            <person name="Kiss E."/>
            <person name="Drula E."/>
            <person name="Kohler A."/>
            <person name="Sanchez-Garcia M."/>
            <person name="Andreopoulos B."/>
            <person name="Barry K.W."/>
            <person name="Bonito G."/>
            <person name="Buee M."/>
            <person name="Carver A."/>
            <person name="Chen C."/>
            <person name="Cichocki N."/>
            <person name="Clum A."/>
            <person name="Culley D."/>
            <person name="Crous P.W."/>
            <person name="Fauchery L."/>
            <person name="Girlanda M."/>
            <person name="Hayes R."/>
            <person name="Keri Z."/>
            <person name="Labutti K."/>
            <person name="Lipzen A."/>
            <person name="Lombard V."/>
            <person name="Magnuson J."/>
            <person name="Maillard F."/>
            <person name="Morin E."/>
            <person name="Murat C."/>
            <person name="Nolan M."/>
            <person name="Ohm R."/>
            <person name="Pangilinan J."/>
            <person name="Pereira M."/>
            <person name="Perotto S."/>
            <person name="Peter M."/>
            <person name="Riley R."/>
            <person name="Sitrit Y."/>
            <person name="Stielow B."/>
            <person name="Szollosi G."/>
            <person name="Zifcakova L."/>
            <person name="Stursova M."/>
            <person name="Spatafora J.W."/>
            <person name="Tedersoo L."/>
            <person name="Vaario L.-M."/>
            <person name="Yamada A."/>
            <person name="Yan M."/>
            <person name="Wang P."/>
            <person name="Xu J."/>
            <person name="Bruns T."/>
            <person name="Baldrian P."/>
            <person name="Vilgalys R."/>
            <person name="Henrissat B."/>
            <person name="Grigoriev I.V."/>
            <person name="Hibbett D."/>
            <person name="Nagy L.G."/>
            <person name="Martin F.M."/>
        </authorList>
    </citation>
    <scope>NUCLEOTIDE SEQUENCE</scope>
    <source>
        <strain evidence="1">P2</strain>
    </source>
</reference>
<evidence type="ECO:0000313" key="1">
    <source>
        <dbReference type="EMBL" id="KAF9648888.1"/>
    </source>
</evidence>
<proteinExistence type="predicted"/>
<dbReference type="Proteomes" id="UP000886501">
    <property type="component" value="Unassembled WGS sequence"/>
</dbReference>
<organism evidence="1 2">
    <name type="scientific">Thelephora ganbajun</name>
    <name type="common">Ganba fungus</name>
    <dbReference type="NCBI Taxonomy" id="370292"/>
    <lineage>
        <taxon>Eukaryota</taxon>
        <taxon>Fungi</taxon>
        <taxon>Dikarya</taxon>
        <taxon>Basidiomycota</taxon>
        <taxon>Agaricomycotina</taxon>
        <taxon>Agaricomycetes</taxon>
        <taxon>Thelephorales</taxon>
        <taxon>Thelephoraceae</taxon>
        <taxon>Thelephora</taxon>
    </lineage>
</organism>
<comment type="caution">
    <text evidence="1">The sequence shown here is derived from an EMBL/GenBank/DDBJ whole genome shotgun (WGS) entry which is preliminary data.</text>
</comment>
<reference evidence="1" key="2">
    <citation type="journal article" date="2020" name="Nat. Commun.">
        <title>Large-scale genome sequencing of mycorrhizal fungi provides insights into the early evolution of symbiotic traits.</title>
        <authorList>
            <person name="Miyauchi S."/>
            <person name="Kiss E."/>
            <person name="Kuo A."/>
            <person name="Drula E."/>
            <person name="Kohler A."/>
            <person name="Sanchez-Garcia M."/>
            <person name="Morin E."/>
            <person name="Andreopoulos B."/>
            <person name="Barry K.W."/>
            <person name="Bonito G."/>
            <person name="Buee M."/>
            <person name="Carver A."/>
            <person name="Chen C."/>
            <person name="Cichocki N."/>
            <person name="Clum A."/>
            <person name="Culley D."/>
            <person name="Crous P.W."/>
            <person name="Fauchery L."/>
            <person name="Girlanda M."/>
            <person name="Hayes R.D."/>
            <person name="Keri Z."/>
            <person name="LaButti K."/>
            <person name="Lipzen A."/>
            <person name="Lombard V."/>
            <person name="Magnuson J."/>
            <person name="Maillard F."/>
            <person name="Murat C."/>
            <person name="Nolan M."/>
            <person name="Ohm R.A."/>
            <person name="Pangilinan J."/>
            <person name="Pereira M.F."/>
            <person name="Perotto S."/>
            <person name="Peter M."/>
            <person name="Pfister S."/>
            <person name="Riley R."/>
            <person name="Sitrit Y."/>
            <person name="Stielow J.B."/>
            <person name="Szollosi G."/>
            <person name="Zifcakova L."/>
            <person name="Stursova M."/>
            <person name="Spatafora J.W."/>
            <person name="Tedersoo L."/>
            <person name="Vaario L.M."/>
            <person name="Yamada A."/>
            <person name="Yan M."/>
            <person name="Wang P."/>
            <person name="Xu J."/>
            <person name="Bruns T."/>
            <person name="Baldrian P."/>
            <person name="Vilgalys R."/>
            <person name="Dunand C."/>
            <person name="Henrissat B."/>
            <person name="Grigoriev I.V."/>
            <person name="Hibbett D."/>
            <person name="Nagy L.G."/>
            <person name="Martin F.M."/>
        </authorList>
    </citation>
    <scope>NUCLEOTIDE SEQUENCE</scope>
    <source>
        <strain evidence="1">P2</strain>
    </source>
</reference>
<protein>
    <submittedName>
        <fullName evidence="1">Uncharacterized protein</fullName>
    </submittedName>
</protein>
<name>A0ACB6ZHG4_THEGA</name>
<keyword evidence="2" id="KW-1185">Reference proteome</keyword>
<dbReference type="EMBL" id="MU118006">
    <property type="protein sequence ID" value="KAF9648888.1"/>
    <property type="molecule type" value="Genomic_DNA"/>
</dbReference>
<accession>A0ACB6ZHG4</accession>